<keyword evidence="2" id="KW-1185">Reference proteome</keyword>
<sequence length="65" mass="7739">MINCNMIITAKSIHTFRTCEFLDWDFVNDYFMPGFIDLYSFGIKDFIPDRFLFGQELCIEQIISN</sequence>
<dbReference type="KEGG" id="ssl:SS1G_12714"/>
<dbReference type="InParanoid" id="A7F539"/>
<evidence type="ECO:0000313" key="2">
    <source>
        <dbReference type="Proteomes" id="UP000001312"/>
    </source>
</evidence>
<dbReference type="RefSeq" id="XP_001586139.1">
    <property type="nucleotide sequence ID" value="XM_001586089.1"/>
</dbReference>
<protein>
    <submittedName>
        <fullName evidence="1">Uncharacterized protein</fullName>
    </submittedName>
</protein>
<organism evidence="1 2">
    <name type="scientific">Sclerotinia sclerotiorum (strain ATCC 18683 / 1980 / Ss-1)</name>
    <name type="common">White mold</name>
    <name type="synonym">Whetzelinia sclerotiorum</name>
    <dbReference type="NCBI Taxonomy" id="665079"/>
    <lineage>
        <taxon>Eukaryota</taxon>
        <taxon>Fungi</taxon>
        <taxon>Dikarya</taxon>
        <taxon>Ascomycota</taxon>
        <taxon>Pezizomycotina</taxon>
        <taxon>Leotiomycetes</taxon>
        <taxon>Helotiales</taxon>
        <taxon>Sclerotiniaceae</taxon>
        <taxon>Sclerotinia</taxon>
    </lineage>
</organism>
<dbReference type="EMBL" id="CH476642">
    <property type="protein sequence ID" value="EDN97860.1"/>
    <property type="molecule type" value="Genomic_DNA"/>
</dbReference>
<accession>A7F539</accession>
<name>A7F539_SCLS1</name>
<gene>
    <name evidence="1" type="ORF">SS1G_12714</name>
</gene>
<proteinExistence type="predicted"/>
<dbReference type="AlphaFoldDB" id="A7F539"/>
<dbReference type="Proteomes" id="UP000001312">
    <property type="component" value="Unassembled WGS sequence"/>
</dbReference>
<evidence type="ECO:0000313" key="1">
    <source>
        <dbReference type="EMBL" id="EDN97860.1"/>
    </source>
</evidence>
<dbReference type="GeneID" id="5482345"/>
<reference evidence="2" key="1">
    <citation type="journal article" date="2011" name="PLoS Genet.">
        <title>Genomic analysis of the necrotrophic fungal pathogens Sclerotinia sclerotiorum and Botrytis cinerea.</title>
        <authorList>
            <person name="Amselem J."/>
            <person name="Cuomo C.A."/>
            <person name="van Kan J.A."/>
            <person name="Viaud M."/>
            <person name="Benito E.P."/>
            <person name="Couloux A."/>
            <person name="Coutinho P.M."/>
            <person name="de Vries R.P."/>
            <person name="Dyer P.S."/>
            <person name="Fillinger S."/>
            <person name="Fournier E."/>
            <person name="Gout L."/>
            <person name="Hahn M."/>
            <person name="Kohn L."/>
            <person name="Lapalu N."/>
            <person name="Plummer K.M."/>
            <person name="Pradier J.M."/>
            <person name="Quevillon E."/>
            <person name="Sharon A."/>
            <person name="Simon A."/>
            <person name="ten Have A."/>
            <person name="Tudzynski B."/>
            <person name="Tudzynski P."/>
            <person name="Wincker P."/>
            <person name="Andrew M."/>
            <person name="Anthouard V."/>
            <person name="Beever R.E."/>
            <person name="Beffa R."/>
            <person name="Benoit I."/>
            <person name="Bouzid O."/>
            <person name="Brault B."/>
            <person name="Chen Z."/>
            <person name="Choquer M."/>
            <person name="Collemare J."/>
            <person name="Cotton P."/>
            <person name="Danchin E.G."/>
            <person name="Da Silva C."/>
            <person name="Gautier A."/>
            <person name="Giraud C."/>
            <person name="Giraud T."/>
            <person name="Gonzalez C."/>
            <person name="Grossetete S."/>
            <person name="Guldener U."/>
            <person name="Henrissat B."/>
            <person name="Howlett B.J."/>
            <person name="Kodira C."/>
            <person name="Kretschmer M."/>
            <person name="Lappartient A."/>
            <person name="Leroch M."/>
            <person name="Levis C."/>
            <person name="Mauceli E."/>
            <person name="Neuveglise C."/>
            <person name="Oeser B."/>
            <person name="Pearson M."/>
            <person name="Poulain J."/>
            <person name="Poussereau N."/>
            <person name="Quesneville H."/>
            <person name="Rascle C."/>
            <person name="Schumacher J."/>
            <person name="Segurens B."/>
            <person name="Sexton A."/>
            <person name="Silva E."/>
            <person name="Sirven C."/>
            <person name="Soanes D.M."/>
            <person name="Talbot N.J."/>
            <person name="Templeton M."/>
            <person name="Yandava C."/>
            <person name="Yarden O."/>
            <person name="Zeng Q."/>
            <person name="Rollins J.A."/>
            <person name="Lebrun M.H."/>
            <person name="Dickman M."/>
        </authorList>
    </citation>
    <scope>NUCLEOTIDE SEQUENCE [LARGE SCALE GENOMIC DNA]</scope>
    <source>
        <strain evidence="2">ATCC 18683 / 1980 / Ss-1</strain>
    </source>
</reference>